<feature type="region of interest" description="Disordered" evidence="1">
    <location>
        <begin position="41"/>
        <end position="65"/>
    </location>
</feature>
<dbReference type="AlphaFoldDB" id="T1KQB0"/>
<evidence type="ECO:0000313" key="2">
    <source>
        <dbReference type="EnsemblMetazoa" id="tetur17g03490.1"/>
    </source>
</evidence>
<feature type="compositionally biased region" description="Polar residues" evidence="1">
    <location>
        <begin position="41"/>
        <end position="61"/>
    </location>
</feature>
<reference evidence="3" key="1">
    <citation type="submission" date="2011-08" db="EMBL/GenBank/DDBJ databases">
        <authorList>
            <person name="Rombauts S."/>
        </authorList>
    </citation>
    <scope>NUCLEOTIDE SEQUENCE</scope>
    <source>
        <strain evidence="3">London</strain>
    </source>
</reference>
<dbReference type="EnsemblMetazoa" id="tetur17g03490.1">
    <property type="protein sequence ID" value="tetur17g03490.1"/>
    <property type="gene ID" value="tetur17g03490"/>
</dbReference>
<reference evidence="2" key="2">
    <citation type="submission" date="2015-06" db="UniProtKB">
        <authorList>
            <consortium name="EnsemblMetazoa"/>
        </authorList>
    </citation>
    <scope>IDENTIFICATION</scope>
</reference>
<dbReference type="HOGENOM" id="CLU_2592853_0_0_1"/>
<evidence type="ECO:0000256" key="1">
    <source>
        <dbReference type="SAM" id="MobiDB-lite"/>
    </source>
</evidence>
<sequence length="80" mass="9217">MPICKDQVLILNNYDHSREPTLEETKCPKFTALDNYSTRPTITPWSQAKTQNNQTSINESANPWGPMFKDRSDFIDAHFA</sequence>
<proteinExistence type="predicted"/>
<dbReference type="EMBL" id="CAEY01000349">
    <property type="status" value="NOT_ANNOTATED_CDS"/>
    <property type="molecule type" value="Genomic_DNA"/>
</dbReference>
<dbReference type="Proteomes" id="UP000015104">
    <property type="component" value="Unassembled WGS sequence"/>
</dbReference>
<name>T1KQB0_TETUR</name>
<keyword evidence="3" id="KW-1185">Reference proteome</keyword>
<organism evidence="2 3">
    <name type="scientific">Tetranychus urticae</name>
    <name type="common">Two-spotted spider mite</name>
    <dbReference type="NCBI Taxonomy" id="32264"/>
    <lineage>
        <taxon>Eukaryota</taxon>
        <taxon>Metazoa</taxon>
        <taxon>Ecdysozoa</taxon>
        <taxon>Arthropoda</taxon>
        <taxon>Chelicerata</taxon>
        <taxon>Arachnida</taxon>
        <taxon>Acari</taxon>
        <taxon>Acariformes</taxon>
        <taxon>Trombidiformes</taxon>
        <taxon>Prostigmata</taxon>
        <taxon>Eleutherengona</taxon>
        <taxon>Raphignathae</taxon>
        <taxon>Tetranychoidea</taxon>
        <taxon>Tetranychidae</taxon>
        <taxon>Tetranychus</taxon>
    </lineage>
</organism>
<protein>
    <submittedName>
        <fullName evidence="2">Uncharacterized protein</fullName>
    </submittedName>
</protein>
<accession>T1KQB0</accession>
<evidence type="ECO:0000313" key="3">
    <source>
        <dbReference type="Proteomes" id="UP000015104"/>
    </source>
</evidence>